<reference evidence="8 9" key="1">
    <citation type="submission" date="2019-03" db="EMBL/GenBank/DDBJ databases">
        <title>Metabolic potential of uncultured bacteria and archaea associated with petroleum seepage in deep-sea sediments.</title>
        <authorList>
            <person name="Dong X."/>
            <person name="Hubert C."/>
        </authorList>
    </citation>
    <scope>NUCLEOTIDE SEQUENCE [LARGE SCALE GENOMIC DNA]</scope>
    <source>
        <strain evidence="8">E29_bin78</strain>
    </source>
</reference>
<evidence type="ECO:0000256" key="2">
    <source>
        <dbReference type="ARBA" id="ARBA00013855"/>
    </source>
</evidence>
<dbReference type="Gene3D" id="2.40.10.340">
    <property type="entry name" value="Rod shape-determining protein MreC, domain 1"/>
    <property type="match status" value="1"/>
</dbReference>
<keyword evidence="3 5" id="KW-0133">Cell shape</keyword>
<dbReference type="AlphaFoldDB" id="A0A523UQX6"/>
<dbReference type="InterPro" id="IPR042175">
    <property type="entry name" value="Cell/Rod_MreC_2"/>
</dbReference>
<evidence type="ECO:0000313" key="9">
    <source>
        <dbReference type="Proteomes" id="UP000320679"/>
    </source>
</evidence>
<dbReference type="Gene3D" id="2.40.10.350">
    <property type="entry name" value="Rod shape-determining protein MreC, domain 2"/>
    <property type="match status" value="1"/>
</dbReference>
<evidence type="ECO:0000259" key="7">
    <source>
        <dbReference type="Pfam" id="PF04085"/>
    </source>
</evidence>
<keyword evidence="6" id="KW-0175">Coiled coil</keyword>
<dbReference type="InterPro" id="IPR055342">
    <property type="entry name" value="MreC_beta-barrel_core"/>
</dbReference>
<evidence type="ECO:0000256" key="5">
    <source>
        <dbReference type="PIRNR" id="PIRNR038471"/>
    </source>
</evidence>
<dbReference type="PANTHER" id="PTHR34138">
    <property type="entry name" value="CELL SHAPE-DETERMINING PROTEIN MREC"/>
    <property type="match status" value="1"/>
</dbReference>
<feature type="coiled-coil region" evidence="6">
    <location>
        <begin position="63"/>
        <end position="93"/>
    </location>
</feature>
<dbReference type="Proteomes" id="UP000320679">
    <property type="component" value="Unassembled WGS sequence"/>
</dbReference>
<protein>
    <recommendedName>
        <fullName evidence="2 5">Cell shape-determining protein MreC</fullName>
    </recommendedName>
    <alternativeName>
        <fullName evidence="4 5">Cell shape protein MreC</fullName>
    </alternativeName>
</protein>
<dbReference type="NCBIfam" id="TIGR00219">
    <property type="entry name" value="mreC"/>
    <property type="match status" value="1"/>
</dbReference>
<gene>
    <name evidence="8" type="primary">mreC</name>
    <name evidence="8" type="ORF">E3J59_04445</name>
</gene>
<sequence length="272" mass="31139">MIFNTIHFKIVYLIGFLLLSSVLMLVSGLEGGLPTQTIREKIYLPVERLQSARFHLQGWLTGLIINLQENRKLQEENRLLKRELAELEFREKNYYPEIIASNQRLKKMLGFKEEHTHQLLPVEVTAYPPRSFFEVVFISKGKREEMKKNMVVVNAEGLVGRIVEVYPHQSKVLTILDERSKVGVIDQRTRNLAILRGKGLEGVCELQYLLGKVPIEIGDKVVTSGVGGLFPKGILVGTITHIRKNPHRLFLEVQVTPTVDFGRLEELFVIKE</sequence>
<dbReference type="PIRSF" id="PIRSF038471">
    <property type="entry name" value="MreC"/>
    <property type="match status" value="1"/>
</dbReference>
<dbReference type="PANTHER" id="PTHR34138:SF1">
    <property type="entry name" value="CELL SHAPE-DETERMINING PROTEIN MREC"/>
    <property type="match status" value="1"/>
</dbReference>
<accession>A0A523UQX6</accession>
<dbReference type="GO" id="GO:0008360">
    <property type="term" value="P:regulation of cell shape"/>
    <property type="evidence" value="ECO:0007669"/>
    <property type="project" value="UniProtKB-KW"/>
</dbReference>
<dbReference type="Pfam" id="PF04085">
    <property type="entry name" value="MreC"/>
    <property type="match status" value="1"/>
</dbReference>
<evidence type="ECO:0000256" key="1">
    <source>
        <dbReference type="ARBA" id="ARBA00009369"/>
    </source>
</evidence>
<name>A0A523UQX6_UNCAE</name>
<evidence type="ECO:0000256" key="4">
    <source>
        <dbReference type="ARBA" id="ARBA00032089"/>
    </source>
</evidence>
<dbReference type="InterPro" id="IPR042177">
    <property type="entry name" value="Cell/Rod_1"/>
</dbReference>
<comment type="caution">
    <text evidence="8">The sequence shown here is derived from an EMBL/GenBank/DDBJ whole genome shotgun (WGS) entry which is preliminary data.</text>
</comment>
<proteinExistence type="inferred from homology"/>
<comment type="function">
    <text evidence="5">Involved in formation and maintenance of cell shape.</text>
</comment>
<feature type="domain" description="Rod shape-determining protein MreC beta-barrel core" evidence="7">
    <location>
        <begin position="124"/>
        <end position="271"/>
    </location>
</feature>
<comment type="similarity">
    <text evidence="1 5">Belongs to the MreC family.</text>
</comment>
<dbReference type="GO" id="GO:0005886">
    <property type="term" value="C:plasma membrane"/>
    <property type="evidence" value="ECO:0007669"/>
    <property type="project" value="TreeGrafter"/>
</dbReference>
<dbReference type="EMBL" id="SOJK01000190">
    <property type="protein sequence ID" value="TET44937.1"/>
    <property type="molecule type" value="Genomic_DNA"/>
</dbReference>
<dbReference type="InterPro" id="IPR007221">
    <property type="entry name" value="MreC"/>
</dbReference>
<evidence type="ECO:0000313" key="8">
    <source>
        <dbReference type="EMBL" id="TET44937.1"/>
    </source>
</evidence>
<organism evidence="8 9">
    <name type="scientific">Aerophobetes bacterium</name>
    <dbReference type="NCBI Taxonomy" id="2030807"/>
    <lineage>
        <taxon>Bacteria</taxon>
        <taxon>Candidatus Aerophobota</taxon>
    </lineage>
</organism>
<evidence type="ECO:0000256" key="6">
    <source>
        <dbReference type="SAM" id="Coils"/>
    </source>
</evidence>
<evidence type="ECO:0000256" key="3">
    <source>
        <dbReference type="ARBA" id="ARBA00022960"/>
    </source>
</evidence>